<dbReference type="Gene3D" id="3.40.50.1240">
    <property type="entry name" value="Phosphoglycerate mutase-like"/>
    <property type="match status" value="1"/>
</dbReference>
<dbReference type="GO" id="GO:0005829">
    <property type="term" value="C:cytosol"/>
    <property type="evidence" value="ECO:0007669"/>
    <property type="project" value="TreeGrafter"/>
</dbReference>
<dbReference type="InterPro" id="IPR029033">
    <property type="entry name" value="His_PPase_superfam"/>
</dbReference>
<dbReference type="PANTHER" id="PTHR48100:SF33">
    <property type="entry name" value="PEPTIDASE S54 RHOMBOID DOMAIN-CONTAINING PROTEIN"/>
    <property type="match status" value="1"/>
</dbReference>
<evidence type="ECO:0000313" key="2">
    <source>
        <dbReference type="Proteomes" id="UP001190700"/>
    </source>
</evidence>
<dbReference type="SUPFAM" id="SSF53254">
    <property type="entry name" value="Phosphoglycerate mutase-like"/>
    <property type="match status" value="1"/>
</dbReference>
<name>A0AAE0FVY4_9CHLO</name>
<sequence length="310" mass="34528">MLLKLKLSMTVYKHMLLSSDNKCKKKKQPDSDLIKDNARLDVKNVVFIRHGESDWNDMFNRGYGPMFPVRVIFGLLREIFLLPTEDSTFVDSPLSSLGVQQANSLLGFLEKPPADTDPAAAEMAACIRGERGSSILVSSNLRRAIATGTVALWGRLQRTKESLHILSSLQEISRNPDTIALSKANGIPDLNRHRKDLGDNFDPESLYDASHNQGNKTTKSTGLLRMQAFAKWVFETPEDVVIATGHSLYFRNFFNTYLPQNVPDHPARKKKLTNCGVASFQLAKGICPQTGTTLFRIEPSSVLIVRGGYC</sequence>
<dbReference type="AlphaFoldDB" id="A0AAE0FVY4"/>
<dbReference type="PANTHER" id="PTHR48100">
    <property type="entry name" value="BROAD-SPECIFICITY PHOSPHATASE YOR283W-RELATED"/>
    <property type="match status" value="1"/>
</dbReference>
<organism evidence="1 2">
    <name type="scientific">Cymbomonas tetramitiformis</name>
    <dbReference type="NCBI Taxonomy" id="36881"/>
    <lineage>
        <taxon>Eukaryota</taxon>
        <taxon>Viridiplantae</taxon>
        <taxon>Chlorophyta</taxon>
        <taxon>Pyramimonadophyceae</taxon>
        <taxon>Pyramimonadales</taxon>
        <taxon>Pyramimonadaceae</taxon>
        <taxon>Cymbomonas</taxon>
    </lineage>
</organism>
<comment type="caution">
    <text evidence="1">The sequence shown here is derived from an EMBL/GenBank/DDBJ whole genome shotgun (WGS) entry which is preliminary data.</text>
</comment>
<accession>A0AAE0FVY4</accession>
<dbReference type="InterPro" id="IPR050275">
    <property type="entry name" value="PGM_Phosphatase"/>
</dbReference>
<protein>
    <submittedName>
        <fullName evidence="1">Uncharacterized protein</fullName>
    </submittedName>
</protein>
<evidence type="ECO:0000313" key="1">
    <source>
        <dbReference type="EMBL" id="KAK3266742.1"/>
    </source>
</evidence>
<reference evidence="1 2" key="1">
    <citation type="journal article" date="2015" name="Genome Biol. Evol.">
        <title>Comparative Genomics of a Bacterivorous Green Alga Reveals Evolutionary Causalities and Consequences of Phago-Mixotrophic Mode of Nutrition.</title>
        <authorList>
            <person name="Burns J.A."/>
            <person name="Paasch A."/>
            <person name="Narechania A."/>
            <person name="Kim E."/>
        </authorList>
    </citation>
    <scope>NUCLEOTIDE SEQUENCE [LARGE SCALE GENOMIC DNA]</scope>
    <source>
        <strain evidence="1 2">PLY_AMNH</strain>
    </source>
</reference>
<dbReference type="EMBL" id="LGRX02012852">
    <property type="protein sequence ID" value="KAK3266742.1"/>
    <property type="molecule type" value="Genomic_DNA"/>
</dbReference>
<dbReference type="GO" id="GO:0016791">
    <property type="term" value="F:phosphatase activity"/>
    <property type="evidence" value="ECO:0007669"/>
    <property type="project" value="TreeGrafter"/>
</dbReference>
<keyword evidence="2" id="KW-1185">Reference proteome</keyword>
<gene>
    <name evidence="1" type="ORF">CYMTET_24659</name>
</gene>
<proteinExistence type="predicted"/>
<dbReference type="Proteomes" id="UP001190700">
    <property type="component" value="Unassembled WGS sequence"/>
</dbReference>